<name>M0M0Y2_9EURY</name>
<feature type="compositionally biased region" description="Polar residues" evidence="1">
    <location>
        <begin position="26"/>
        <end position="39"/>
    </location>
</feature>
<feature type="compositionally biased region" description="Low complexity" evidence="1">
    <location>
        <begin position="60"/>
        <end position="76"/>
    </location>
</feature>
<keyword evidence="3" id="KW-1185">Reference proteome</keyword>
<sequence length="114" mass="12062">MSGSETDDPTMDTESATEEELAEFVKQSSTRTAVLTQLVSGPATPGEIAEDRSVTIDGNTASTSSTSTSSAESAAEQLQERGLVELLETDELRVFSLTALGESVLFSLNQQDEV</sequence>
<gene>
    <name evidence="2" type="ORF">C447_07898</name>
</gene>
<reference evidence="2 3" key="1">
    <citation type="journal article" date="2014" name="PLoS Genet.">
        <title>Phylogenetically driven sequencing of extremely halophilic archaea reveals strategies for static and dynamic osmo-response.</title>
        <authorList>
            <person name="Becker E.A."/>
            <person name="Seitzer P.M."/>
            <person name="Tritt A."/>
            <person name="Larsen D."/>
            <person name="Krusor M."/>
            <person name="Yao A.I."/>
            <person name="Wu D."/>
            <person name="Madern D."/>
            <person name="Eisen J.A."/>
            <person name="Darling A.E."/>
            <person name="Facciotti M.T."/>
        </authorList>
    </citation>
    <scope>NUCLEOTIDE SEQUENCE [LARGE SCALE GENOMIC DNA]</scope>
    <source>
        <strain evidence="2 3">100A6</strain>
    </source>
</reference>
<evidence type="ECO:0000313" key="2">
    <source>
        <dbReference type="EMBL" id="EMA39063.1"/>
    </source>
</evidence>
<dbReference type="RefSeq" id="WP_007692628.1">
    <property type="nucleotide sequence ID" value="NZ_AJRK01000030.1"/>
</dbReference>
<proteinExistence type="predicted"/>
<dbReference type="Proteomes" id="UP000011566">
    <property type="component" value="Unassembled WGS sequence"/>
</dbReference>
<evidence type="ECO:0000256" key="1">
    <source>
        <dbReference type="SAM" id="MobiDB-lite"/>
    </source>
</evidence>
<comment type="caution">
    <text evidence="2">The sequence shown here is derived from an EMBL/GenBank/DDBJ whole genome shotgun (WGS) entry which is preliminary data.</text>
</comment>
<protein>
    <recommendedName>
        <fullName evidence="4">Transcriptional regulator</fullName>
    </recommendedName>
</protein>
<dbReference type="AlphaFoldDB" id="M0M0Y2"/>
<dbReference type="EMBL" id="AOMB01000022">
    <property type="protein sequence ID" value="EMA39063.1"/>
    <property type="molecule type" value="Genomic_DNA"/>
</dbReference>
<organism evidence="2 3">
    <name type="scientific">Halococcus hamelinensis 100A6</name>
    <dbReference type="NCBI Taxonomy" id="1132509"/>
    <lineage>
        <taxon>Archaea</taxon>
        <taxon>Methanobacteriati</taxon>
        <taxon>Methanobacteriota</taxon>
        <taxon>Stenosarchaea group</taxon>
        <taxon>Halobacteria</taxon>
        <taxon>Halobacteriales</taxon>
        <taxon>Halococcaceae</taxon>
        <taxon>Halococcus</taxon>
    </lineage>
</organism>
<evidence type="ECO:0000313" key="3">
    <source>
        <dbReference type="Proteomes" id="UP000011566"/>
    </source>
</evidence>
<dbReference type="OrthoDB" id="213943at2157"/>
<feature type="compositionally biased region" description="Acidic residues" evidence="1">
    <location>
        <begin position="1"/>
        <end position="22"/>
    </location>
</feature>
<feature type="region of interest" description="Disordered" evidence="1">
    <location>
        <begin position="1"/>
        <end position="78"/>
    </location>
</feature>
<accession>M0M0Y2</accession>
<evidence type="ECO:0008006" key="4">
    <source>
        <dbReference type="Google" id="ProtNLM"/>
    </source>
</evidence>
<dbReference type="PATRIC" id="fig|1132509.6.peg.1795"/>